<proteinExistence type="predicted"/>
<gene>
    <name evidence="1" type="ORF">F383_16295</name>
</gene>
<sequence>MPWSIDLQFLMNGFRDSSHQDIVERHGYYPLHAEDNGGTDHSPQLSCV</sequence>
<keyword evidence="2" id="KW-1185">Reference proteome</keyword>
<organism evidence="1 2">
    <name type="scientific">Gossypium arboreum</name>
    <name type="common">Tree cotton</name>
    <name type="synonym">Gossypium nanking</name>
    <dbReference type="NCBI Taxonomy" id="29729"/>
    <lineage>
        <taxon>Eukaryota</taxon>
        <taxon>Viridiplantae</taxon>
        <taxon>Streptophyta</taxon>
        <taxon>Embryophyta</taxon>
        <taxon>Tracheophyta</taxon>
        <taxon>Spermatophyta</taxon>
        <taxon>Magnoliopsida</taxon>
        <taxon>eudicotyledons</taxon>
        <taxon>Gunneridae</taxon>
        <taxon>Pentapetalae</taxon>
        <taxon>rosids</taxon>
        <taxon>malvids</taxon>
        <taxon>Malvales</taxon>
        <taxon>Malvaceae</taxon>
        <taxon>Malvoideae</taxon>
        <taxon>Gossypium</taxon>
    </lineage>
</organism>
<reference evidence="2" key="1">
    <citation type="submission" date="2014-09" db="EMBL/GenBank/DDBJ databases">
        <authorList>
            <person name="Mudge J."/>
            <person name="Ramaraj T."/>
            <person name="Lindquist I.E."/>
            <person name="Bharti A.K."/>
            <person name="Sundararajan A."/>
            <person name="Cameron C.T."/>
            <person name="Woodward J.E."/>
            <person name="May G.D."/>
            <person name="Brubaker C."/>
            <person name="Broadhvest J."/>
            <person name="Wilkins T.A."/>
        </authorList>
    </citation>
    <scope>NUCLEOTIDE SEQUENCE</scope>
    <source>
        <strain evidence="2">cv. AKA8401</strain>
    </source>
</reference>
<dbReference type="Proteomes" id="UP000032142">
    <property type="component" value="Unassembled WGS sequence"/>
</dbReference>
<protein>
    <submittedName>
        <fullName evidence="1">Putative ORF11</fullName>
    </submittedName>
</protein>
<dbReference type="EMBL" id="KN452200">
    <property type="protein sequence ID" value="KHG29812.1"/>
    <property type="molecule type" value="Genomic_DNA"/>
</dbReference>
<name>A0A0B0PYA3_GOSAR</name>
<evidence type="ECO:0000313" key="2">
    <source>
        <dbReference type="Proteomes" id="UP000032142"/>
    </source>
</evidence>
<dbReference type="AlphaFoldDB" id="A0A0B0PYA3"/>
<accession>A0A0B0PYA3</accession>
<evidence type="ECO:0000313" key="1">
    <source>
        <dbReference type="EMBL" id="KHG29812.1"/>
    </source>
</evidence>